<name>A0ABW3V2L3_9HYPH</name>
<organism evidence="2 3">
    <name type="scientific">Pseudochrobactrum kiredjianiae</name>
    <dbReference type="NCBI Taxonomy" id="386305"/>
    <lineage>
        <taxon>Bacteria</taxon>
        <taxon>Pseudomonadati</taxon>
        <taxon>Pseudomonadota</taxon>
        <taxon>Alphaproteobacteria</taxon>
        <taxon>Hyphomicrobiales</taxon>
        <taxon>Brucellaceae</taxon>
        <taxon>Pseudochrobactrum</taxon>
    </lineage>
</organism>
<dbReference type="Proteomes" id="UP001597263">
    <property type="component" value="Unassembled WGS sequence"/>
</dbReference>
<dbReference type="InterPro" id="IPR024976">
    <property type="entry name" value="DUF3885"/>
</dbReference>
<dbReference type="Pfam" id="PF13021">
    <property type="entry name" value="DUF3885"/>
    <property type="match status" value="1"/>
</dbReference>
<dbReference type="EMBL" id="JBHTMA010000032">
    <property type="protein sequence ID" value="MFD1226734.1"/>
    <property type="molecule type" value="Genomic_DNA"/>
</dbReference>
<sequence length="188" mass="22056">MRSTSFSQFWNSRFSGSLPLMYLLREEKRDQWVRFYSLPEGKRYPFDEREEEEILKRYNSVAGFVFDDNEPVWLVANTGVHRSETRHVLKLLAMDFKSTGVKSYTDADGDKCKSRFFYKQDHWKSGAFNDLFSLTIHEKISGILFVNQKAQLFYAYDGGMDVILSGANQLDHIKHQFEQWRSPLLSGL</sequence>
<gene>
    <name evidence="2" type="ORF">ACFQ35_06155</name>
</gene>
<protein>
    <recommendedName>
        <fullName evidence="1">DUF3885 domain-containing protein</fullName>
    </recommendedName>
</protein>
<evidence type="ECO:0000313" key="2">
    <source>
        <dbReference type="EMBL" id="MFD1226734.1"/>
    </source>
</evidence>
<feature type="domain" description="DUF3885" evidence="1">
    <location>
        <begin position="22"/>
        <end position="182"/>
    </location>
</feature>
<evidence type="ECO:0000259" key="1">
    <source>
        <dbReference type="Pfam" id="PF13021"/>
    </source>
</evidence>
<reference evidence="3" key="1">
    <citation type="journal article" date="2019" name="Int. J. Syst. Evol. Microbiol.">
        <title>The Global Catalogue of Microorganisms (GCM) 10K type strain sequencing project: providing services to taxonomists for standard genome sequencing and annotation.</title>
        <authorList>
            <consortium name="The Broad Institute Genomics Platform"/>
            <consortium name="The Broad Institute Genome Sequencing Center for Infectious Disease"/>
            <person name="Wu L."/>
            <person name="Ma J."/>
        </authorList>
    </citation>
    <scope>NUCLEOTIDE SEQUENCE [LARGE SCALE GENOMIC DNA]</scope>
    <source>
        <strain evidence="3">CCUG 49584</strain>
    </source>
</reference>
<comment type="caution">
    <text evidence="2">The sequence shown here is derived from an EMBL/GenBank/DDBJ whole genome shotgun (WGS) entry which is preliminary data.</text>
</comment>
<proteinExistence type="predicted"/>
<accession>A0ABW3V2L3</accession>
<keyword evidence="3" id="KW-1185">Reference proteome</keyword>
<dbReference type="RefSeq" id="WP_289388400.1">
    <property type="nucleotide sequence ID" value="NZ_JAUCBM010000012.1"/>
</dbReference>
<evidence type="ECO:0000313" key="3">
    <source>
        <dbReference type="Proteomes" id="UP001597263"/>
    </source>
</evidence>